<dbReference type="RefSeq" id="WP_130417547.1">
    <property type="nucleotide sequence ID" value="NZ_SHKW01000001.1"/>
</dbReference>
<evidence type="ECO:0008006" key="3">
    <source>
        <dbReference type="Google" id="ProtNLM"/>
    </source>
</evidence>
<keyword evidence="2" id="KW-1185">Reference proteome</keyword>
<evidence type="ECO:0000313" key="1">
    <source>
        <dbReference type="EMBL" id="RZU39322.1"/>
    </source>
</evidence>
<sequence>MSKAVMGAAELAGAAGLGVAAFFDPALIASPIFDKLMATLVIGGISMEAGAIASALTTNRGMAITTRQPAANRAVIYGEQRVGGVMIYRSTTGSHHDQMNYVIVIAGHECDSIVNLYLDGRQVFFAPGVGNTTRNGVNFGGTAASGSHTGPNGVQYDFGGKVYCECRWGDQLPGDVISGLTANDPVWSADGNGNSPWLGGCTYVYLKVEFDSTLFPGEPEIKFTVRGKNNIWDPRTGTTGFSNNWALCVADVITDTQFGLGSNTVNQLQLIAAANVCDEQVPLAAIPGTSEARYTLNYHYDTATGPGDVLQTMLPGAAGRLSLIGGEWYLWPAYFQGASFNFDESSLTSKFSWQPYRSVRDLVNRVQGTYVAPNFPYSVAGNLYDSNGFYEGQIQNNFPYAFTATNAPEYACDALHGFPEDEWLLADGGFAHPLEVSQQTVLSIAQWQRVAKIMLLRNRFQGTGTLEMGLAAFGMQPTDVMNFSSPALSWTNKLLEVNGVTFRVDDVQDGGAPEIRVSFAVNETNASVYEWNPEDELTAYDVQAVPPGQAPAVPPPPNNMQLNSGPAFAIVGADGSVTPVIEATWDTPQDSQVTQIDVQYRVSGSGDAGWRASSSVDISINIALITGIVSGGTYDVRIRSTRASGVSSGWLEIDNYAANGTPSFLGTIAPLVYTGIGANLVPNGDFILGNLDGWSVAGAVYSGGNGGMLVPGNSSAFSPTFAVQPGNKYRITITGAVAVDGTRVIYHRIFWGSTYVPNISDLPVVGYQGYQDFLSAGNMNNPFTTYTYDWTCPQGTHYATIALYQLGTAQLVFSHVVVQDYSASAQWGSDVTADQPIVYSGTSANLVANGDFLLGNIDGWTSDPSWLGGIVYNPAGGVSISASGSAVSPAFNVVPGQKYRIRFTGFQQTPGTQGVYHRIMYGSQYAPNIIPGVSGYITNFDFLSNGGLVGPQTYTYDWLCPDGVFYASLAMYELGTSLEFYSNVSAQDYVAASQWGADVTGQNTSNDTNNVGGVPAQVIANVVPTGFKVILNTGNRTYSIQAI</sequence>
<organism evidence="1 2">
    <name type="scientific">Edaphobacter modestus</name>
    <dbReference type="NCBI Taxonomy" id="388466"/>
    <lineage>
        <taxon>Bacteria</taxon>
        <taxon>Pseudomonadati</taxon>
        <taxon>Acidobacteriota</taxon>
        <taxon>Terriglobia</taxon>
        <taxon>Terriglobales</taxon>
        <taxon>Acidobacteriaceae</taxon>
        <taxon>Edaphobacter</taxon>
    </lineage>
</organism>
<accession>A0A4Q7YNI6</accession>
<dbReference type="CDD" id="cd00063">
    <property type="entry name" value="FN3"/>
    <property type="match status" value="1"/>
</dbReference>
<dbReference type="InterPro" id="IPR003961">
    <property type="entry name" value="FN3_dom"/>
</dbReference>
<name>A0A4Q7YNI6_9BACT</name>
<dbReference type="Gene3D" id="2.60.40.10">
    <property type="entry name" value="Immunoglobulins"/>
    <property type="match status" value="1"/>
</dbReference>
<gene>
    <name evidence="1" type="ORF">BDD14_0691</name>
</gene>
<dbReference type="Gene3D" id="2.60.120.260">
    <property type="entry name" value="Galactose-binding domain-like"/>
    <property type="match status" value="1"/>
</dbReference>
<dbReference type="InterPro" id="IPR013783">
    <property type="entry name" value="Ig-like_fold"/>
</dbReference>
<dbReference type="InterPro" id="IPR036116">
    <property type="entry name" value="FN3_sf"/>
</dbReference>
<dbReference type="EMBL" id="SHKW01000001">
    <property type="protein sequence ID" value="RZU39322.1"/>
    <property type="molecule type" value="Genomic_DNA"/>
</dbReference>
<reference evidence="1 2" key="1">
    <citation type="submission" date="2019-02" db="EMBL/GenBank/DDBJ databases">
        <title>Genomic Encyclopedia of Archaeal and Bacterial Type Strains, Phase II (KMG-II): from individual species to whole genera.</title>
        <authorList>
            <person name="Goeker M."/>
        </authorList>
    </citation>
    <scope>NUCLEOTIDE SEQUENCE [LARGE SCALE GENOMIC DNA]</scope>
    <source>
        <strain evidence="1 2">DSM 18101</strain>
    </source>
</reference>
<dbReference type="SUPFAM" id="SSF49265">
    <property type="entry name" value="Fibronectin type III"/>
    <property type="match status" value="1"/>
</dbReference>
<proteinExistence type="predicted"/>
<evidence type="ECO:0000313" key="2">
    <source>
        <dbReference type="Proteomes" id="UP000292958"/>
    </source>
</evidence>
<protein>
    <recommendedName>
        <fullName evidence="3">Fibronectin type-III domain-containing protein</fullName>
    </recommendedName>
</protein>
<dbReference type="OrthoDB" id="109844at2"/>
<dbReference type="Proteomes" id="UP000292958">
    <property type="component" value="Unassembled WGS sequence"/>
</dbReference>
<comment type="caution">
    <text evidence="1">The sequence shown here is derived from an EMBL/GenBank/DDBJ whole genome shotgun (WGS) entry which is preliminary data.</text>
</comment>
<dbReference type="AlphaFoldDB" id="A0A4Q7YNI6"/>